<accession>A0AAV4NLC2</accession>
<evidence type="ECO:0000313" key="2">
    <source>
        <dbReference type="Proteomes" id="UP001054945"/>
    </source>
</evidence>
<name>A0AAV4NLC2_CAEEX</name>
<dbReference type="AlphaFoldDB" id="A0AAV4NLC2"/>
<dbReference type="EMBL" id="BPLR01020999">
    <property type="protein sequence ID" value="GIX84756.1"/>
    <property type="molecule type" value="Genomic_DNA"/>
</dbReference>
<reference evidence="1 2" key="1">
    <citation type="submission" date="2021-06" db="EMBL/GenBank/DDBJ databases">
        <title>Caerostris extrusa draft genome.</title>
        <authorList>
            <person name="Kono N."/>
            <person name="Arakawa K."/>
        </authorList>
    </citation>
    <scope>NUCLEOTIDE SEQUENCE [LARGE SCALE GENOMIC DNA]</scope>
</reference>
<comment type="caution">
    <text evidence="1">The sequence shown here is derived from an EMBL/GenBank/DDBJ whole genome shotgun (WGS) entry which is preliminary data.</text>
</comment>
<feature type="non-terminal residue" evidence="1">
    <location>
        <position position="51"/>
    </location>
</feature>
<protein>
    <submittedName>
        <fullName evidence="1">Uncharacterized protein</fullName>
    </submittedName>
</protein>
<proteinExistence type="predicted"/>
<keyword evidence="2" id="KW-1185">Reference proteome</keyword>
<dbReference type="Proteomes" id="UP001054945">
    <property type="component" value="Unassembled WGS sequence"/>
</dbReference>
<sequence>MRLSIAEEICVWDCSVIPRPISLRKCTEMTRAGDADSFCTCVGRLSEITLS</sequence>
<organism evidence="1 2">
    <name type="scientific">Caerostris extrusa</name>
    <name type="common">Bark spider</name>
    <name type="synonym">Caerostris bankana</name>
    <dbReference type="NCBI Taxonomy" id="172846"/>
    <lineage>
        <taxon>Eukaryota</taxon>
        <taxon>Metazoa</taxon>
        <taxon>Ecdysozoa</taxon>
        <taxon>Arthropoda</taxon>
        <taxon>Chelicerata</taxon>
        <taxon>Arachnida</taxon>
        <taxon>Araneae</taxon>
        <taxon>Araneomorphae</taxon>
        <taxon>Entelegynae</taxon>
        <taxon>Araneoidea</taxon>
        <taxon>Araneidae</taxon>
        <taxon>Caerostris</taxon>
    </lineage>
</organism>
<gene>
    <name evidence="1" type="ORF">CEXT_315051</name>
</gene>
<evidence type="ECO:0000313" key="1">
    <source>
        <dbReference type="EMBL" id="GIX84756.1"/>
    </source>
</evidence>